<accession>A0A841CUW7</accession>
<dbReference type="PROSITE" id="PS51257">
    <property type="entry name" value="PROKAR_LIPOPROTEIN"/>
    <property type="match status" value="1"/>
</dbReference>
<gene>
    <name evidence="2" type="ORF">FHS29_005826</name>
</gene>
<feature type="chain" id="PRO_5032585140" description="Lipoprotein" evidence="1">
    <location>
        <begin position="20"/>
        <end position="242"/>
    </location>
</feature>
<dbReference type="Gene3D" id="2.50.20.20">
    <property type="match status" value="1"/>
</dbReference>
<proteinExistence type="predicted"/>
<dbReference type="AlphaFoldDB" id="A0A841CUW7"/>
<name>A0A841CUW7_9PSEU</name>
<keyword evidence="1" id="KW-0732">Signal</keyword>
<dbReference type="EMBL" id="JACHJN010000010">
    <property type="protein sequence ID" value="MBB5959206.1"/>
    <property type="molecule type" value="Genomic_DNA"/>
</dbReference>
<comment type="caution">
    <text evidence="2">The sequence shown here is derived from an EMBL/GenBank/DDBJ whole genome shotgun (WGS) entry which is preliminary data.</text>
</comment>
<organism evidence="2 3">
    <name type="scientific">Saccharothrix tamanrassetensis</name>
    <dbReference type="NCBI Taxonomy" id="1051531"/>
    <lineage>
        <taxon>Bacteria</taxon>
        <taxon>Bacillati</taxon>
        <taxon>Actinomycetota</taxon>
        <taxon>Actinomycetes</taxon>
        <taxon>Pseudonocardiales</taxon>
        <taxon>Pseudonocardiaceae</taxon>
        <taxon>Saccharothrix</taxon>
    </lineage>
</organism>
<evidence type="ECO:0000256" key="1">
    <source>
        <dbReference type="SAM" id="SignalP"/>
    </source>
</evidence>
<sequence length="242" mass="26258">MRRSVVPLLLCVGVLTGCAAERTPLPAPTLEPVARDTAGLVKALVSRADEQYSVRFDAETTMSGRRVRVDGGLLRAREGRLLTLREDAVDVVVVADAGYARTNGGSWKRLNRADRAPLKSGSTVEGIVDEVDPRSVVASLRGALIVENADETVDGVPTRRYTMLVDLRSQAEQTPELAHRAQLLAAYESGFTATAVVWVGPGNLPVRVEQTMKTLEDNVFQRTVHRYADWNADIRVVAPAVG</sequence>
<evidence type="ECO:0008006" key="4">
    <source>
        <dbReference type="Google" id="ProtNLM"/>
    </source>
</evidence>
<feature type="signal peptide" evidence="1">
    <location>
        <begin position="1"/>
        <end position="19"/>
    </location>
</feature>
<protein>
    <recommendedName>
        <fullName evidence="4">Lipoprotein</fullName>
    </recommendedName>
</protein>
<keyword evidence="3" id="KW-1185">Reference proteome</keyword>
<reference evidence="2 3" key="1">
    <citation type="submission" date="2020-08" db="EMBL/GenBank/DDBJ databases">
        <title>Genomic Encyclopedia of Type Strains, Phase III (KMG-III): the genomes of soil and plant-associated and newly described type strains.</title>
        <authorList>
            <person name="Whitman W."/>
        </authorList>
    </citation>
    <scope>NUCLEOTIDE SEQUENCE [LARGE SCALE GENOMIC DNA]</scope>
    <source>
        <strain evidence="2 3">CECT 8640</strain>
    </source>
</reference>
<evidence type="ECO:0000313" key="3">
    <source>
        <dbReference type="Proteomes" id="UP000547510"/>
    </source>
</evidence>
<evidence type="ECO:0000313" key="2">
    <source>
        <dbReference type="EMBL" id="MBB5959206.1"/>
    </source>
</evidence>
<dbReference type="Proteomes" id="UP000547510">
    <property type="component" value="Unassembled WGS sequence"/>
</dbReference>
<dbReference type="RefSeq" id="WP_184695852.1">
    <property type="nucleotide sequence ID" value="NZ_JACHJN010000010.1"/>
</dbReference>